<dbReference type="Proteomes" id="UP000646244">
    <property type="component" value="Unassembled WGS sequence"/>
</dbReference>
<dbReference type="AlphaFoldDB" id="A0A918U095"/>
<reference evidence="3" key="2">
    <citation type="submission" date="2020-09" db="EMBL/GenBank/DDBJ databases">
        <authorList>
            <person name="Sun Q."/>
            <person name="Ohkuma M."/>
        </authorList>
    </citation>
    <scope>NUCLEOTIDE SEQUENCE</scope>
    <source>
        <strain evidence="3">JCM 4633</strain>
    </source>
</reference>
<organism evidence="3 4">
    <name type="scientific">Streptomyces cinnamoneus</name>
    <name type="common">Streptoverticillium cinnamoneum</name>
    <dbReference type="NCBI Taxonomy" id="53446"/>
    <lineage>
        <taxon>Bacteria</taxon>
        <taxon>Bacillati</taxon>
        <taxon>Actinomycetota</taxon>
        <taxon>Actinomycetes</taxon>
        <taxon>Kitasatosporales</taxon>
        <taxon>Streptomycetaceae</taxon>
        <taxon>Streptomyces</taxon>
        <taxon>Streptomyces cinnamoneus group</taxon>
    </lineage>
</organism>
<protein>
    <submittedName>
        <fullName evidence="3">Uncharacterized protein</fullName>
    </submittedName>
</protein>
<dbReference type="EMBL" id="BMVB01000023">
    <property type="protein sequence ID" value="GHC67587.1"/>
    <property type="molecule type" value="Genomic_DNA"/>
</dbReference>
<feature type="transmembrane region" description="Helical" evidence="2">
    <location>
        <begin position="68"/>
        <end position="90"/>
    </location>
</feature>
<gene>
    <name evidence="3" type="ORF">GCM10010507_52060</name>
</gene>
<proteinExistence type="predicted"/>
<keyword evidence="2" id="KW-0812">Transmembrane</keyword>
<evidence type="ECO:0000256" key="1">
    <source>
        <dbReference type="SAM" id="MobiDB-lite"/>
    </source>
</evidence>
<feature type="region of interest" description="Disordered" evidence="1">
    <location>
        <begin position="1"/>
        <end position="51"/>
    </location>
</feature>
<reference evidence="3" key="1">
    <citation type="journal article" date="2014" name="Int. J. Syst. Evol. Microbiol.">
        <title>Complete genome sequence of Corynebacterium casei LMG S-19264T (=DSM 44701T), isolated from a smear-ripened cheese.</title>
        <authorList>
            <consortium name="US DOE Joint Genome Institute (JGI-PGF)"/>
            <person name="Walter F."/>
            <person name="Albersmeier A."/>
            <person name="Kalinowski J."/>
            <person name="Ruckert C."/>
        </authorList>
    </citation>
    <scope>NUCLEOTIDE SEQUENCE</scope>
    <source>
        <strain evidence="3">JCM 4633</strain>
    </source>
</reference>
<evidence type="ECO:0000313" key="4">
    <source>
        <dbReference type="Proteomes" id="UP000646244"/>
    </source>
</evidence>
<feature type="compositionally biased region" description="Basic residues" evidence="1">
    <location>
        <begin position="35"/>
        <end position="45"/>
    </location>
</feature>
<comment type="caution">
    <text evidence="3">The sequence shown here is derived from an EMBL/GenBank/DDBJ whole genome shotgun (WGS) entry which is preliminary data.</text>
</comment>
<accession>A0A918U095</accession>
<sequence length="100" mass="11035">MPLFIEHRHDHGNGGQLLIGHGSSGVRRSGEPPGGRRKRRPRYRQRGTLSRPARVAGALRTAWGRRQLIVWAYGVPGFSAVLSPVFSPVFRSPIVAEVSQ</sequence>
<evidence type="ECO:0000313" key="3">
    <source>
        <dbReference type="EMBL" id="GHC67587.1"/>
    </source>
</evidence>
<keyword evidence="2" id="KW-0472">Membrane</keyword>
<name>A0A918U095_STRCJ</name>
<keyword evidence="2" id="KW-1133">Transmembrane helix</keyword>
<evidence type="ECO:0000256" key="2">
    <source>
        <dbReference type="SAM" id="Phobius"/>
    </source>
</evidence>
<feature type="compositionally biased region" description="Basic and acidic residues" evidence="1">
    <location>
        <begin position="1"/>
        <end position="12"/>
    </location>
</feature>